<dbReference type="InterPro" id="IPR019575">
    <property type="entry name" value="Nuop51_4Fe4S-bd"/>
</dbReference>
<dbReference type="PROSITE" id="PS00644">
    <property type="entry name" value="COMPLEX1_51K_1"/>
    <property type="match status" value="1"/>
</dbReference>
<sequence>MFYRAHVLVEMTSSSVALGAAQVKEQLEREIARAGLGNEVKVLETGSFGAALPSPFVVVYPDNVIYAPVSVRDVRRIVEEHLLKGRVVRELLFAGERGGGVATFIPPSPLKKEKRVVLRNSGLIDPLNIEEYIARDGYLALAKVLTEMTPEEVIEVVKRSGLQGRGGAGFPTGLKWEFTRKAEGEEKYIVCNADEGEPGTFKDRLILEGDPHSVLEAMAIAGYAVGANQGYIYVRAEYPQSIRHLEVAIAQAKERGLLGERILGTSFSFDVKIRRGAGAYVCGEETALLESIEGKRGEPRVKPPYPPQKGLWGKPTVINNVETLANIPPIILNGPDWFRSIGTPTCPGTKVFTLTGNVNNLGLVEVPMGITLRELVFEIGGGIRGGHGLKLVQTGGPSGGTMTPDLLDVPMAFDTLPRYNSALGSGALTVIDDTHCIVDIVKNFAEFFLHESCGKCTPCRVGGKRIVDILERISAGAGSPEDLEKLRYLGQHMKATAFCGLGQAAPNPLLQCLEFFREEFEVHVREKCCPQGVCTMRPKPQPKKTVRV</sequence>
<dbReference type="Gene3D" id="3.40.50.11540">
    <property type="entry name" value="NADH-ubiquinone oxidoreductase 51kDa subunit"/>
    <property type="match status" value="1"/>
</dbReference>
<keyword evidence="3" id="KW-0479">Metal-binding</keyword>
<accession>A0A7V4DDG2</accession>
<dbReference type="SUPFAM" id="SSF142019">
    <property type="entry name" value="Nqo1 FMN-binding domain-like"/>
    <property type="match status" value="1"/>
</dbReference>
<reference evidence="7" key="1">
    <citation type="journal article" date="2020" name="mSystems">
        <title>Genome- and Community-Level Interaction Insights into Carbon Utilization and Element Cycling Functions of Hydrothermarchaeota in Hydrothermal Sediment.</title>
        <authorList>
            <person name="Zhou Z."/>
            <person name="Liu Y."/>
            <person name="Xu W."/>
            <person name="Pan J."/>
            <person name="Luo Z.H."/>
            <person name="Li M."/>
        </authorList>
    </citation>
    <scope>NUCLEOTIDE SEQUENCE [LARGE SCALE GENOMIC DNA]</scope>
    <source>
        <strain evidence="7">SpSt-747</strain>
    </source>
</reference>
<name>A0A7V4DDG2_9BACT</name>
<dbReference type="FunFam" id="3.40.50.11540:FF:000001">
    <property type="entry name" value="NADH dehydrogenase [ubiquinone] flavoprotein 1, mitochondrial"/>
    <property type="match status" value="1"/>
</dbReference>
<gene>
    <name evidence="7" type="primary">nuoF</name>
    <name evidence="7" type="ORF">ENV30_02580</name>
</gene>
<dbReference type="SUPFAM" id="SSF142984">
    <property type="entry name" value="Nqo1 middle domain-like"/>
    <property type="match status" value="1"/>
</dbReference>
<dbReference type="GO" id="GO:0051539">
    <property type="term" value="F:4 iron, 4 sulfur cluster binding"/>
    <property type="evidence" value="ECO:0007669"/>
    <property type="project" value="UniProtKB-KW"/>
</dbReference>
<dbReference type="Pfam" id="PF10531">
    <property type="entry name" value="SLBB"/>
    <property type="match status" value="1"/>
</dbReference>
<evidence type="ECO:0000256" key="1">
    <source>
        <dbReference type="ARBA" id="ARBA00007523"/>
    </source>
</evidence>
<dbReference type="Pfam" id="PF10589">
    <property type="entry name" value="NADH_4Fe-4S"/>
    <property type="match status" value="1"/>
</dbReference>
<dbReference type="SUPFAM" id="SSF52833">
    <property type="entry name" value="Thioredoxin-like"/>
    <property type="match status" value="1"/>
</dbReference>
<comment type="caution">
    <text evidence="7">The sequence shown here is derived from an EMBL/GenBank/DDBJ whole genome shotgun (WGS) entry which is preliminary data.</text>
</comment>
<dbReference type="PROSITE" id="PS00645">
    <property type="entry name" value="COMPLEX1_51K_2"/>
    <property type="match status" value="1"/>
</dbReference>
<evidence type="ECO:0000256" key="3">
    <source>
        <dbReference type="ARBA" id="ARBA00022723"/>
    </source>
</evidence>
<keyword evidence="4" id="KW-0408">Iron</keyword>
<dbReference type="SUPFAM" id="SSF140490">
    <property type="entry name" value="Nqo1C-terminal domain-like"/>
    <property type="match status" value="1"/>
</dbReference>
<dbReference type="PANTHER" id="PTHR43578">
    <property type="entry name" value="NADH-QUINONE OXIDOREDUCTASE SUBUNIT F"/>
    <property type="match status" value="1"/>
</dbReference>
<evidence type="ECO:0000256" key="4">
    <source>
        <dbReference type="ARBA" id="ARBA00023004"/>
    </source>
</evidence>
<dbReference type="Gene3D" id="6.10.250.1450">
    <property type="match status" value="1"/>
</dbReference>
<keyword evidence="2" id="KW-0004">4Fe-4S</keyword>
<dbReference type="InterPro" id="IPR001949">
    <property type="entry name" value="NADH-UbQ_OxRdtase_51kDa_CS"/>
</dbReference>
<dbReference type="InterPro" id="IPR011538">
    <property type="entry name" value="Nuo51_FMN-bd"/>
</dbReference>
<organism evidence="7">
    <name type="scientific">Candidatus Caldatribacterium californiense</name>
    <dbReference type="NCBI Taxonomy" id="1454726"/>
    <lineage>
        <taxon>Bacteria</taxon>
        <taxon>Pseudomonadati</taxon>
        <taxon>Atribacterota</taxon>
        <taxon>Atribacteria</taxon>
        <taxon>Atribacterales</taxon>
        <taxon>Candidatus Caldatribacteriaceae</taxon>
        <taxon>Candidatus Caldatribacterium</taxon>
    </lineage>
</organism>
<evidence type="ECO:0000313" key="7">
    <source>
        <dbReference type="EMBL" id="HGI30191.1"/>
    </source>
</evidence>
<dbReference type="Gene3D" id="1.20.1440.230">
    <property type="entry name" value="NADH-ubiquinone oxidoreductase 51kDa subunit, iron-sulphur binding domain"/>
    <property type="match status" value="1"/>
</dbReference>
<dbReference type="PANTHER" id="PTHR43578:SF3">
    <property type="entry name" value="NADH-QUINONE OXIDOREDUCTASE SUBUNIT F"/>
    <property type="match status" value="1"/>
</dbReference>
<dbReference type="InterPro" id="IPR019554">
    <property type="entry name" value="Soluble_ligand-bd"/>
</dbReference>
<dbReference type="GO" id="GO:0008137">
    <property type="term" value="F:NADH dehydrogenase (ubiquinone) activity"/>
    <property type="evidence" value="ECO:0007669"/>
    <property type="project" value="InterPro"/>
</dbReference>
<comment type="similarity">
    <text evidence="1">Belongs to the complex I 51 kDa subunit family.</text>
</comment>
<keyword evidence="5" id="KW-0411">Iron-sulfur</keyword>
<evidence type="ECO:0000256" key="5">
    <source>
        <dbReference type="ARBA" id="ARBA00023014"/>
    </source>
</evidence>
<dbReference type="CDD" id="cd02980">
    <property type="entry name" value="TRX_Fd_family"/>
    <property type="match status" value="1"/>
</dbReference>
<dbReference type="NCBIfam" id="NF010120">
    <property type="entry name" value="PRK13596.1"/>
    <property type="match status" value="1"/>
</dbReference>
<dbReference type="FunFam" id="1.20.1440.230:FF:000001">
    <property type="entry name" value="Mitochondrial NADH dehydrogenase flavoprotein 1"/>
    <property type="match status" value="1"/>
</dbReference>
<dbReference type="InterPro" id="IPR037207">
    <property type="entry name" value="Nuop51_4Fe4S-bd_sf"/>
</dbReference>
<dbReference type="SMART" id="SM00928">
    <property type="entry name" value="NADH_4Fe-4S"/>
    <property type="match status" value="1"/>
</dbReference>
<dbReference type="EMBL" id="DTFV01000041">
    <property type="protein sequence ID" value="HGI30191.1"/>
    <property type="molecule type" value="Genomic_DNA"/>
</dbReference>
<dbReference type="Gene3D" id="3.40.30.10">
    <property type="entry name" value="Glutaredoxin"/>
    <property type="match status" value="1"/>
</dbReference>
<feature type="domain" description="NADH-ubiquinone oxidoreductase 51kDa subunit iron-sulphur binding" evidence="6">
    <location>
        <begin position="438"/>
        <end position="483"/>
    </location>
</feature>
<dbReference type="Gene3D" id="3.10.20.600">
    <property type="match status" value="1"/>
</dbReference>
<proteinExistence type="inferred from homology"/>
<dbReference type="InterPro" id="IPR037225">
    <property type="entry name" value="Nuo51_FMN-bd_sf"/>
</dbReference>
<dbReference type="GO" id="GO:0046872">
    <property type="term" value="F:metal ion binding"/>
    <property type="evidence" value="ECO:0007669"/>
    <property type="project" value="UniProtKB-KW"/>
</dbReference>
<dbReference type="InterPro" id="IPR036249">
    <property type="entry name" value="Thioredoxin-like_sf"/>
</dbReference>
<protein>
    <submittedName>
        <fullName evidence="7">NADH-quinone oxidoreductase subunit NuoF</fullName>
    </submittedName>
</protein>
<evidence type="ECO:0000256" key="2">
    <source>
        <dbReference type="ARBA" id="ARBA00022485"/>
    </source>
</evidence>
<dbReference type="AlphaFoldDB" id="A0A7V4DDG2"/>
<dbReference type="Pfam" id="PF01512">
    <property type="entry name" value="Complex1_51K"/>
    <property type="match status" value="1"/>
</dbReference>
<evidence type="ECO:0000259" key="6">
    <source>
        <dbReference type="SMART" id="SM00928"/>
    </source>
</evidence>
<dbReference type="GO" id="GO:0010181">
    <property type="term" value="F:FMN binding"/>
    <property type="evidence" value="ECO:0007669"/>
    <property type="project" value="InterPro"/>
</dbReference>